<dbReference type="Gene3D" id="3.40.190.10">
    <property type="entry name" value="Periplasmic binding protein-like II"/>
    <property type="match status" value="2"/>
</dbReference>
<keyword evidence="3" id="KW-0238">DNA-binding</keyword>
<dbReference type="SUPFAM" id="SSF53850">
    <property type="entry name" value="Periplasmic binding protein-like II"/>
    <property type="match status" value="1"/>
</dbReference>
<evidence type="ECO:0000259" key="5">
    <source>
        <dbReference type="PROSITE" id="PS50931"/>
    </source>
</evidence>
<evidence type="ECO:0000256" key="2">
    <source>
        <dbReference type="ARBA" id="ARBA00023015"/>
    </source>
</evidence>
<dbReference type="InterPro" id="IPR036390">
    <property type="entry name" value="WH_DNA-bd_sf"/>
</dbReference>
<dbReference type="PROSITE" id="PS50931">
    <property type="entry name" value="HTH_LYSR"/>
    <property type="match status" value="1"/>
</dbReference>
<keyword evidence="7" id="KW-1185">Reference proteome</keyword>
<dbReference type="RefSeq" id="WP_140654713.1">
    <property type="nucleotide sequence ID" value="NZ_RCZO01000011.1"/>
</dbReference>
<evidence type="ECO:0000313" key="7">
    <source>
        <dbReference type="Proteomes" id="UP000319486"/>
    </source>
</evidence>
<dbReference type="EMBL" id="RCZO01000011">
    <property type="protein sequence ID" value="TPG04924.1"/>
    <property type="molecule type" value="Genomic_DNA"/>
</dbReference>
<organism evidence="6 7">
    <name type="scientific">Rhodanobacter glycinis</name>
    <dbReference type="NCBI Taxonomy" id="582702"/>
    <lineage>
        <taxon>Bacteria</taxon>
        <taxon>Pseudomonadati</taxon>
        <taxon>Pseudomonadota</taxon>
        <taxon>Gammaproteobacteria</taxon>
        <taxon>Lysobacterales</taxon>
        <taxon>Rhodanobacteraceae</taxon>
        <taxon>Rhodanobacter</taxon>
    </lineage>
</organism>
<comment type="caution">
    <text evidence="6">The sequence shown here is derived from an EMBL/GenBank/DDBJ whole genome shotgun (WGS) entry which is preliminary data.</text>
</comment>
<comment type="similarity">
    <text evidence="1">Belongs to the LysR transcriptional regulatory family.</text>
</comment>
<gene>
    <name evidence="6" type="ORF">EAH88_16255</name>
</gene>
<dbReference type="CDD" id="cd08472">
    <property type="entry name" value="PBP2_CrgA_like_3"/>
    <property type="match status" value="1"/>
</dbReference>
<keyword evidence="4" id="KW-0804">Transcription</keyword>
<dbReference type="Pfam" id="PF00126">
    <property type="entry name" value="HTH_1"/>
    <property type="match status" value="1"/>
</dbReference>
<evidence type="ECO:0000256" key="4">
    <source>
        <dbReference type="ARBA" id="ARBA00023163"/>
    </source>
</evidence>
<dbReference type="InterPro" id="IPR036388">
    <property type="entry name" value="WH-like_DNA-bd_sf"/>
</dbReference>
<dbReference type="FunFam" id="1.10.10.10:FF:000001">
    <property type="entry name" value="LysR family transcriptional regulator"/>
    <property type="match status" value="1"/>
</dbReference>
<dbReference type="SUPFAM" id="SSF46785">
    <property type="entry name" value="Winged helix' DNA-binding domain"/>
    <property type="match status" value="1"/>
</dbReference>
<name>A0A502BX12_9GAMM</name>
<dbReference type="InterPro" id="IPR058163">
    <property type="entry name" value="LysR-type_TF_proteobact-type"/>
</dbReference>
<dbReference type="InterPro" id="IPR000847">
    <property type="entry name" value="LysR_HTH_N"/>
</dbReference>
<dbReference type="InterPro" id="IPR005119">
    <property type="entry name" value="LysR_subst-bd"/>
</dbReference>
<dbReference type="Gene3D" id="1.10.10.10">
    <property type="entry name" value="Winged helix-like DNA-binding domain superfamily/Winged helix DNA-binding domain"/>
    <property type="match status" value="1"/>
</dbReference>
<evidence type="ECO:0000256" key="1">
    <source>
        <dbReference type="ARBA" id="ARBA00009437"/>
    </source>
</evidence>
<dbReference type="PANTHER" id="PTHR30537:SF72">
    <property type="entry name" value="LYSR FAMILY TRANSCRIPTIONAL REGULATOR"/>
    <property type="match status" value="1"/>
</dbReference>
<dbReference type="AlphaFoldDB" id="A0A502BX12"/>
<feature type="domain" description="HTH lysR-type" evidence="5">
    <location>
        <begin position="1"/>
        <end position="59"/>
    </location>
</feature>
<dbReference type="PANTHER" id="PTHR30537">
    <property type="entry name" value="HTH-TYPE TRANSCRIPTIONAL REGULATOR"/>
    <property type="match status" value="1"/>
</dbReference>
<accession>A0A502BX12</accession>
<dbReference type="Proteomes" id="UP000319486">
    <property type="component" value="Unassembled WGS sequence"/>
</dbReference>
<dbReference type="Pfam" id="PF03466">
    <property type="entry name" value="LysR_substrate"/>
    <property type="match status" value="1"/>
</dbReference>
<proteinExistence type="inferred from homology"/>
<evidence type="ECO:0000256" key="3">
    <source>
        <dbReference type="ARBA" id="ARBA00023125"/>
    </source>
</evidence>
<evidence type="ECO:0000313" key="6">
    <source>
        <dbReference type="EMBL" id="TPG04924.1"/>
    </source>
</evidence>
<dbReference type="GO" id="GO:0006351">
    <property type="term" value="P:DNA-templated transcription"/>
    <property type="evidence" value="ECO:0007669"/>
    <property type="project" value="TreeGrafter"/>
</dbReference>
<dbReference type="GO" id="GO:0043565">
    <property type="term" value="F:sequence-specific DNA binding"/>
    <property type="evidence" value="ECO:0007669"/>
    <property type="project" value="TreeGrafter"/>
</dbReference>
<sequence length="310" mass="33778">MDHLQAMRAFARVVETGSFVRAAESLQMPAATLSKAIQALEKHLQVRLLERTTRRVSVTEDGAAYHERVRHLLEELDDLEATLGRARSNPRGRLRVDTGGSVASGILIPALPQFRATYPDIELQLGVTDRTVDLIGENIDCAIRNSATDPALIARRIGALAWTTCASPDYLARHGIPLRPEQIEGDGHVVAGYFSARTGRNQPLHFLDAGRPLLIEPHTAISVNESNAHVATALAGLGLIHTLDFMVRPAIESGALVAVLESWRPAPQEVYIVYPPSRQLSTKLRVFVEWAAELFAPADASAAAASRLNR</sequence>
<protein>
    <submittedName>
        <fullName evidence="6">LysR family transcriptional regulator</fullName>
    </submittedName>
</protein>
<keyword evidence="2" id="KW-0805">Transcription regulation</keyword>
<dbReference type="GO" id="GO:0003700">
    <property type="term" value="F:DNA-binding transcription factor activity"/>
    <property type="evidence" value="ECO:0007669"/>
    <property type="project" value="InterPro"/>
</dbReference>
<reference evidence="6 7" key="1">
    <citation type="journal article" date="2019" name="Environ. Microbiol.">
        <title>Species interactions and distinct microbial communities in high Arctic permafrost affected cryosols are associated with the CH4 and CO2 gas fluxes.</title>
        <authorList>
            <person name="Altshuler I."/>
            <person name="Hamel J."/>
            <person name="Turney S."/>
            <person name="Magnuson E."/>
            <person name="Levesque R."/>
            <person name="Greer C."/>
            <person name="Whyte L.G."/>
        </authorList>
    </citation>
    <scope>NUCLEOTIDE SEQUENCE [LARGE SCALE GENOMIC DNA]</scope>
    <source>
        <strain evidence="6 7">S13Y</strain>
    </source>
</reference>